<name>A0ABT1C0H6_9HYPH</name>
<comment type="caution">
    <text evidence="1">The sequence shown here is derived from an EMBL/GenBank/DDBJ whole genome shotgun (WGS) entry which is preliminary data.</text>
</comment>
<accession>A0ABT1C0H6</accession>
<evidence type="ECO:0008006" key="3">
    <source>
        <dbReference type="Google" id="ProtNLM"/>
    </source>
</evidence>
<organism evidence="1 2">
    <name type="scientific">Mesorhizobium liriopis</name>
    <dbReference type="NCBI Taxonomy" id="2953882"/>
    <lineage>
        <taxon>Bacteria</taxon>
        <taxon>Pseudomonadati</taxon>
        <taxon>Pseudomonadota</taxon>
        <taxon>Alphaproteobacteria</taxon>
        <taxon>Hyphomicrobiales</taxon>
        <taxon>Phyllobacteriaceae</taxon>
        <taxon>Mesorhizobium</taxon>
    </lineage>
</organism>
<gene>
    <name evidence="1" type="ORF">NGM99_00860</name>
</gene>
<evidence type="ECO:0000313" key="2">
    <source>
        <dbReference type="Proteomes" id="UP001205906"/>
    </source>
</evidence>
<dbReference type="EMBL" id="JAMXQS010000001">
    <property type="protein sequence ID" value="MCO6048340.1"/>
    <property type="molecule type" value="Genomic_DNA"/>
</dbReference>
<dbReference type="Proteomes" id="UP001205906">
    <property type="component" value="Unassembled WGS sequence"/>
</dbReference>
<protein>
    <recommendedName>
        <fullName evidence="3">Protamine-2 (Modular protein)</fullName>
    </recommendedName>
</protein>
<proteinExistence type="predicted"/>
<sequence>MKNILLAVAIALGSFTVPNVVTTASAQSVIIDEGGVRVRDRDYRHHRRDYRESRREREWRRHHREERRIRAERRRDREVCRYETRRYETRSGRLVRERVRVCRR</sequence>
<dbReference type="RefSeq" id="WP_252815158.1">
    <property type="nucleotide sequence ID" value="NZ_JAMXQS010000001.1"/>
</dbReference>
<keyword evidence="2" id="KW-1185">Reference proteome</keyword>
<reference evidence="1 2" key="1">
    <citation type="submission" date="2022-06" db="EMBL/GenBank/DDBJ databases">
        <title>Mesorhizobium sp. strain RP14 Genome sequencing and assembly.</title>
        <authorList>
            <person name="Kim I."/>
        </authorList>
    </citation>
    <scope>NUCLEOTIDE SEQUENCE [LARGE SCALE GENOMIC DNA]</scope>
    <source>
        <strain evidence="2">RP14(2022)</strain>
    </source>
</reference>
<evidence type="ECO:0000313" key="1">
    <source>
        <dbReference type="EMBL" id="MCO6048340.1"/>
    </source>
</evidence>